<dbReference type="AlphaFoldDB" id="A0AAW7JGT6"/>
<comment type="catalytic activity">
    <reaction evidence="4">
        <text>2 cob(II)alamin + reduced [electron-transfer flavoprotein] + 2 ATP = 2 adenosylcob(III)alamin + 2 triphosphate + oxidized [electron-transfer flavoprotein] + 3 H(+)</text>
        <dbReference type="Rhea" id="RHEA:28671"/>
        <dbReference type="Rhea" id="RHEA-COMP:10685"/>
        <dbReference type="Rhea" id="RHEA-COMP:10686"/>
        <dbReference type="ChEBI" id="CHEBI:15378"/>
        <dbReference type="ChEBI" id="CHEBI:16304"/>
        <dbReference type="ChEBI" id="CHEBI:18036"/>
        <dbReference type="ChEBI" id="CHEBI:18408"/>
        <dbReference type="ChEBI" id="CHEBI:30616"/>
        <dbReference type="ChEBI" id="CHEBI:57692"/>
        <dbReference type="ChEBI" id="CHEBI:58307"/>
        <dbReference type="EC" id="2.5.1.17"/>
    </reaction>
</comment>
<organism evidence="7 9">
    <name type="scientific">Leyella lascolaii</name>
    <dbReference type="NCBI Taxonomy" id="1776379"/>
    <lineage>
        <taxon>Bacteria</taxon>
        <taxon>Pseudomonadati</taxon>
        <taxon>Bacteroidota</taxon>
        <taxon>Bacteroidia</taxon>
        <taxon>Bacteroidales</taxon>
        <taxon>Prevotellaceae</taxon>
        <taxon>Leyella</taxon>
    </lineage>
</organism>
<gene>
    <name evidence="6" type="ORF">QVN81_10045</name>
    <name evidence="7" type="ORF">QVN84_04180</name>
</gene>
<evidence type="ECO:0000259" key="5">
    <source>
        <dbReference type="Pfam" id="PF01923"/>
    </source>
</evidence>
<dbReference type="Proteomes" id="UP001168478">
    <property type="component" value="Unassembled WGS sequence"/>
</dbReference>
<dbReference type="InterPro" id="IPR016030">
    <property type="entry name" value="CblAdoTrfase-like"/>
</dbReference>
<keyword evidence="4" id="KW-0169">Cobalamin biosynthesis</keyword>
<evidence type="ECO:0000313" key="6">
    <source>
        <dbReference type="EMBL" id="MDN0023359.1"/>
    </source>
</evidence>
<comment type="caution">
    <text evidence="7">The sequence shown here is derived from an EMBL/GenBank/DDBJ whole genome shotgun (WGS) entry which is preliminary data.</text>
</comment>
<reference evidence="7" key="2">
    <citation type="submission" date="2023-08" db="EMBL/GenBank/DDBJ databases">
        <title>Identification and characterization of horizontal gene transfer across gut microbiota members of farm animals based on homology search.</title>
        <authorList>
            <person name="Schwarzerova J."/>
            <person name="Nykrynova M."/>
            <person name="Jureckova K."/>
            <person name="Cejkova D."/>
            <person name="Rychlik I."/>
        </authorList>
    </citation>
    <scope>NUCLEOTIDE SEQUENCE</scope>
    <source>
        <strain evidence="7">ET15</strain>
        <strain evidence="6">ET37</strain>
    </source>
</reference>
<dbReference type="PANTHER" id="PTHR12213">
    <property type="entry name" value="CORRINOID ADENOSYLTRANSFERASE"/>
    <property type="match status" value="1"/>
</dbReference>
<comment type="pathway">
    <text evidence="4">Cofactor biosynthesis; adenosylcobalamin biosynthesis; adenosylcobalamin from cob(II)yrinate a,c-diamide: step 2/7.</text>
</comment>
<dbReference type="SUPFAM" id="SSF89028">
    <property type="entry name" value="Cobalamin adenosyltransferase-like"/>
    <property type="match status" value="1"/>
</dbReference>
<dbReference type="Pfam" id="PF01923">
    <property type="entry name" value="Cob_adeno_trans"/>
    <property type="match status" value="1"/>
</dbReference>
<dbReference type="InterPro" id="IPR036451">
    <property type="entry name" value="CblAdoTrfase-like_sf"/>
</dbReference>
<dbReference type="GO" id="GO:0008817">
    <property type="term" value="F:corrinoid adenosyltransferase activity"/>
    <property type="evidence" value="ECO:0007669"/>
    <property type="project" value="UniProtKB-UniRule"/>
</dbReference>
<evidence type="ECO:0000256" key="1">
    <source>
        <dbReference type="ARBA" id="ARBA00022679"/>
    </source>
</evidence>
<dbReference type="EC" id="2.5.1.17" evidence="4"/>
<feature type="domain" description="Cobalamin adenosyltransferase-like" evidence="5">
    <location>
        <begin position="3"/>
        <end position="163"/>
    </location>
</feature>
<evidence type="ECO:0000313" key="9">
    <source>
        <dbReference type="Proteomes" id="UP001168478"/>
    </source>
</evidence>
<protein>
    <recommendedName>
        <fullName evidence="4">Corrinoid adenosyltransferase</fullName>
        <ecNumber evidence="4">2.5.1.17</ecNumber>
    </recommendedName>
    <alternativeName>
        <fullName evidence="4">Cob(II)alamin adenosyltransferase</fullName>
    </alternativeName>
    <alternativeName>
        <fullName evidence="4">Cob(II)yrinic acid a,c-diamide adenosyltransferase</fullName>
    </alternativeName>
    <alternativeName>
        <fullName evidence="4">Cobinamide/cobalamin adenosyltransferase</fullName>
    </alternativeName>
</protein>
<dbReference type="EMBL" id="JAUEIF010000002">
    <property type="protein sequence ID" value="MDN0024722.1"/>
    <property type="molecule type" value="Genomic_DNA"/>
</dbReference>
<dbReference type="RefSeq" id="WP_289825770.1">
    <property type="nucleotide sequence ID" value="NZ_JAUEIE010000011.1"/>
</dbReference>
<evidence type="ECO:0000313" key="7">
    <source>
        <dbReference type="EMBL" id="MDN0024722.1"/>
    </source>
</evidence>
<keyword evidence="1 4" id="KW-0808">Transferase</keyword>
<evidence type="ECO:0000256" key="3">
    <source>
        <dbReference type="ARBA" id="ARBA00022840"/>
    </source>
</evidence>
<keyword evidence="8" id="KW-1185">Reference proteome</keyword>
<reference evidence="7" key="1">
    <citation type="submission" date="2023-06" db="EMBL/GenBank/DDBJ databases">
        <authorList>
            <person name="Zeman M."/>
            <person name="Kubasova T."/>
            <person name="Jahodarova E."/>
            <person name="Nykrynova M."/>
            <person name="Rychlik I."/>
        </authorList>
    </citation>
    <scope>NUCLEOTIDE SEQUENCE</scope>
    <source>
        <strain evidence="7">ET15</strain>
        <strain evidence="6">ET37</strain>
    </source>
</reference>
<keyword evidence="2 4" id="KW-0547">Nucleotide-binding</keyword>
<dbReference type="NCBIfam" id="TIGR00636">
    <property type="entry name" value="PduO_Nterm"/>
    <property type="match status" value="1"/>
</dbReference>
<proteinExistence type="inferred from homology"/>
<comment type="similarity">
    <text evidence="4">Belongs to the Cob(I)alamin adenosyltransferase family.</text>
</comment>
<sequence>MKIYTRTGDTGLTDLPEGHRVPKTDVRIEFYGTVDELNCFLGILVADMPMGHDRDFVERIQHALFTIGVSTGSRTSVYPLQSSDVLELEREIDAIESSLPRFNGFVLPGGCAHAARCHVCRSVCRRLERRMLALELADNYKPSHVSISYVNRLSDYLFVLAKKLNYIAGVSEKLYVISRK</sequence>
<dbReference type="Proteomes" id="UP001167831">
    <property type="component" value="Unassembled WGS sequence"/>
</dbReference>
<dbReference type="Gene3D" id="1.20.1200.10">
    <property type="entry name" value="Cobalamin adenosyltransferase-like"/>
    <property type="match status" value="1"/>
</dbReference>
<evidence type="ECO:0000256" key="2">
    <source>
        <dbReference type="ARBA" id="ARBA00022741"/>
    </source>
</evidence>
<evidence type="ECO:0000256" key="4">
    <source>
        <dbReference type="RuleBase" id="RU366026"/>
    </source>
</evidence>
<name>A0AAW7JGT6_9BACT</name>
<keyword evidence="3 4" id="KW-0067">ATP-binding</keyword>
<dbReference type="EMBL" id="JAUEIE010000011">
    <property type="protein sequence ID" value="MDN0023359.1"/>
    <property type="molecule type" value="Genomic_DNA"/>
</dbReference>
<dbReference type="InterPro" id="IPR029499">
    <property type="entry name" value="PduO-typ"/>
</dbReference>
<dbReference type="GO" id="GO:0009236">
    <property type="term" value="P:cobalamin biosynthetic process"/>
    <property type="evidence" value="ECO:0007669"/>
    <property type="project" value="UniProtKB-UniRule"/>
</dbReference>
<dbReference type="PANTHER" id="PTHR12213:SF0">
    <property type="entry name" value="CORRINOID ADENOSYLTRANSFERASE MMAB"/>
    <property type="match status" value="1"/>
</dbReference>
<comment type="catalytic activity">
    <reaction evidence="4">
        <text>2 cob(II)yrinate a,c diamide + reduced [electron-transfer flavoprotein] + 2 ATP = 2 adenosylcob(III)yrinate a,c-diamide + 2 triphosphate + oxidized [electron-transfer flavoprotein] + 3 H(+)</text>
        <dbReference type="Rhea" id="RHEA:11528"/>
        <dbReference type="Rhea" id="RHEA-COMP:10685"/>
        <dbReference type="Rhea" id="RHEA-COMP:10686"/>
        <dbReference type="ChEBI" id="CHEBI:15378"/>
        <dbReference type="ChEBI" id="CHEBI:18036"/>
        <dbReference type="ChEBI" id="CHEBI:30616"/>
        <dbReference type="ChEBI" id="CHEBI:57692"/>
        <dbReference type="ChEBI" id="CHEBI:58307"/>
        <dbReference type="ChEBI" id="CHEBI:58503"/>
        <dbReference type="ChEBI" id="CHEBI:58537"/>
        <dbReference type="EC" id="2.5.1.17"/>
    </reaction>
</comment>
<evidence type="ECO:0000313" key="8">
    <source>
        <dbReference type="Proteomes" id="UP001167831"/>
    </source>
</evidence>
<dbReference type="GO" id="GO:0005524">
    <property type="term" value="F:ATP binding"/>
    <property type="evidence" value="ECO:0007669"/>
    <property type="project" value="UniProtKB-UniRule"/>
</dbReference>
<accession>A0AAW7JGT6</accession>